<proteinExistence type="predicted"/>
<evidence type="ECO:0000313" key="1">
    <source>
        <dbReference type="EMBL" id="SYX81712.1"/>
    </source>
</evidence>
<gene>
    <name evidence="1" type="ORF">PBLR_10131</name>
</gene>
<accession>A0A383R5A3</accession>
<dbReference type="EMBL" id="LS992241">
    <property type="protein sequence ID" value="SYX81712.1"/>
    <property type="molecule type" value="Genomic_DNA"/>
</dbReference>
<evidence type="ECO:0000313" key="2">
    <source>
        <dbReference type="Proteomes" id="UP000304148"/>
    </source>
</evidence>
<dbReference type="Proteomes" id="UP000304148">
    <property type="component" value="Chromosome"/>
</dbReference>
<sequence length="56" mass="6262">MTVKLSYQKCKAKNRLEPKSSPRLISGGLFLEEEGAKSNGAYRDGIGVKRNHKAIW</sequence>
<name>A0A383R5A3_PAEAL</name>
<reference evidence="2" key="1">
    <citation type="submission" date="2018-08" db="EMBL/GenBank/DDBJ databases">
        <authorList>
            <person name="Chevrot R."/>
        </authorList>
    </citation>
    <scope>NUCLEOTIDE SEQUENCE [LARGE SCALE GENOMIC DNA]</scope>
</reference>
<organism evidence="1 2">
    <name type="scientific">Paenibacillus alvei</name>
    <name type="common">Bacillus alvei</name>
    <dbReference type="NCBI Taxonomy" id="44250"/>
    <lineage>
        <taxon>Bacteria</taxon>
        <taxon>Bacillati</taxon>
        <taxon>Bacillota</taxon>
        <taxon>Bacilli</taxon>
        <taxon>Bacillales</taxon>
        <taxon>Paenibacillaceae</taxon>
        <taxon>Paenibacillus</taxon>
    </lineage>
</organism>
<protein>
    <submittedName>
        <fullName evidence="1">Uncharacterized protein</fullName>
    </submittedName>
</protein>
<dbReference type="AlphaFoldDB" id="A0A383R5A3"/>